<dbReference type="Proteomes" id="UP000827138">
    <property type="component" value="Chromosome"/>
</dbReference>
<dbReference type="SUPFAM" id="SSF51735">
    <property type="entry name" value="NAD(P)-binding Rossmann-fold domains"/>
    <property type="match status" value="1"/>
</dbReference>
<dbReference type="PANTHER" id="PTHR48107:SF7">
    <property type="entry name" value="RE15974P"/>
    <property type="match status" value="1"/>
</dbReference>
<keyword evidence="5" id="KW-1185">Reference proteome</keyword>
<reference evidence="4 5" key="1">
    <citation type="submission" date="2021-08" db="EMBL/GenBank/DDBJ databases">
        <authorList>
            <person name="Ping M."/>
        </authorList>
    </citation>
    <scope>NUCLEOTIDE SEQUENCE [LARGE SCALE GENOMIC DNA]</scope>
    <source>
        <strain evidence="4 5">MG28</strain>
    </source>
</reference>
<comment type="similarity">
    <text evidence="1">Belongs to the short-chain dehydrogenases/reductases (SDR) family.</text>
</comment>
<dbReference type="PRINTS" id="PR00081">
    <property type="entry name" value="GDHRDH"/>
</dbReference>
<dbReference type="SMART" id="SM00822">
    <property type="entry name" value="PKS_KR"/>
    <property type="match status" value="1"/>
</dbReference>
<evidence type="ECO:0000256" key="1">
    <source>
        <dbReference type="ARBA" id="ARBA00006484"/>
    </source>
</evidence>
<dbReference type="InterPro" id="IPR036291">
    <property type="entry name" value="NAD(P)-bd_dom_sf"/>
</dbReference>
<gene>
    <name evidence="4" type="ORF">K1J60_08785</name>
</gene>
<evidence type="ECO:0000313" key="4">
    <source>
        <dbReference type="EMBL" id="QYX76585.1"/>
    </source>
</evidence>
<name>A0ABX8XKV8_9ACTN</name>
<sequence length="242" mass="25002">MEGKVALVTGSSHGIGRAVALRLGAERMSVVVNYRSDKDAADEVVAEIGKAGGRAVAVGADVTAAGAIEELFEVAEREFGGLDVLISNVGLNRPGSIAEVTDEDYDLVFGTNTRATFVALREAARRVRNGGRIVSISSGAAVMARAGSGVYAASKAASDTLVRVLAQELGPRQVTVNSVLPGVTRTDGLMAAPRSAWEPWLAGTPLDRLAEPEDISDIVAFLVSDGGRWITGQAVHASGGAF</sequence>
<dbReference type="Pfam" id="PF13561">
    <property type="entry name" value="adh_short_C2"/>
    <property type="match status" value="1"/>
</dbReference>
<feature type="domain" description="Ketoreductase" evidence="3">
    <location>
        <begin position="4"/>
        <end position="215"/>
    </location>
</feature>
<evidence type="ECO:0000256" key="2">
    <source>
        <dbReference type="ARBA" id="ARBA00023002"/>
    </source>
</evidence>
<accession>A0ABX8XKV8</accession>
<proteinExistence type="inferred from homology"/>
<dbReference type="PROSITE" id="PS00061">
    <property type="entry name" value="ADH_SHORT"/>
    <property type="match status" value="1"/>
</dbReference>
<evidence type="ECO:0000313" key="5">
    <source>
        <dbReference type="Proteomes" id="UP000827138"/>
    </source>
</evidence>
<dbReference type="PRINTS" id="PR00080">
    <property type="entry name" value="SDRFAMILY"/>
</dbReference>
<dbReference type="PANTHER" id="PTHR48107">
    <property type="entry name" value="NADPH-DEPENDENT ALDEHYDE REDUCTASE-LIKE PROTEIN, CHLOROPLASTIC-RELATED"/>
    <property type="match status" value="1"/>
</dbReference>
<dbReference type="EMBL" id="CP080647">
    <property type="protein sequence ID" value="QYX76585.1"/>
    <property type="molecule type" value="Genomic_DNA"/>
</dbReference>
<dbReference type="InterPro" id="IPR020904">
    <property type="entry name" value="Sc_DH/Rdtase_CS"/>
</dbReference>
<evidence type="ECO:0000259" key="3">
    <source>
        <dbReference type="SMART" id="SM00822"/>
    </source>
</evidence>
<dbReference type="InterPro" id="IPR057326">
    <property type="entry name" value="KR_dom"/>
</dbReference>
<protein>
    <submittedName>
        <fullName evidence="4">SDR family oxidoreductase</fullName>
    </submittedName>
</protein>
<dbReference type="Gene3D" id="3.40.50.720">
    <property type="entry name" value="NAD(P)-binding Rossmann-like Domain"/>
    <property type="match status" value="1"/>
</dbReference>
<keyword evidence="2" id="KW-0560">Oxidoreductase</keyword>
<dbReference type="InterPro" id="IPR002347">
    <property type="entry name" value="SDR_fam"/>
</dbReference>
<organism evidence="4 5">
    <name type="scientific">Streptomyces akebiae</name>
    <dbReference type="NCBI Taxonomy" id="2865673"/>
    <lineage>
        <taxon>Bacteria</taxon>
        <taxon>Bacillati</taxon>
        <taxon>Actinomycetota</taxon>
        <taxon>Actinomycetes</taxon>
        <taxon>Kitasatosporales</taxon>
        <taxon>Streptomycetaceae</taxon>
        <taxon>Streptomyces</taxon>
    </lineage>
</organism>